<dbReference type="RefSeq" id="WP_379895940.1">
    <property type="nucleotide sequence ID" value="NZ_CBCSCT010000014.1"/>
</dbReference>
<dbReference type="SUPFAM" id="SSF51261">
    <property type="entry name" value="Duplicated hybrid motif"/>
    <property type="match status" value="1"/>
</dbReference>
<accession>A0ABW1IUK7</accession>
<evidence type="ECO:0000313" key="2">
    <source>
        <dbReference type="EMBL" id="MFC5988469.1"/>
    </source>
</evidence>
<protein>
    <submittedName>
        <fullName evidence="2">Peptidoglycan DD-metalloendopeptidase family protein</fullName>
    </submittedName>
</protein>
<proteinExistence type="predicted"/>
<dbReference type="InterPro" id="IPR011055">
    <property type="entry name" value="Dup_hybrid_motif"/>
</dbReference>
<dbReference type="PANTHER" id="PTHR21666:SF274">
    <property type="entry name" value="STAGE IV SPORULATION PROTEIN FA"/>
    <property type="match status" value="1"/>
</dbReference>
<name>A0ABW1IUK7_9BACL</name>
<evidence type="ECO:0000313" key="3">
    <source>
        <dbReference type="Proteomes" id="UP001596250"/>
    </source>
</evidence>
<dbReference type="InterPro" id="IPR050570">
    <property type="entry name" value="Cell_wall_metabolism_enzyme"/>
</dbReference>
<reference evidence="3" key="1">
    <citation type="journal article" date="2019" name="Int. J. Syst. Evol. Microbiol.">
        <title>The Global Catalogue of Microorganisms (GCM) 10K type strain sequencing project: providing services to taxonomists for standard genome sequencing and annotation.</title>
        <authorList>
            <consortium name="The Broad Institute Genomics Platform"/>
            <consortium name="The Broad Institute Genome Sequencing Center for Infectious Disease"/>
            <person name="Wu L."/>
            <person name="Ma J."/>
        </authorList>
    </citation>
    <scope>NUCLEOTIDE SEQUENCE [LARGE SCALE GENOMIC DNA]</scope>
    <source>
        <strain evidence="3">CCM 8749</strain>
    </source>
</reference>
<dbReference type="CDD" id="cd12797">
    <property type="entry name" value="M23_peptidase"/>
    <property type="match status" value="1"/>
</dbReference>
<comment type="caution">
    <text evidence="2">The sequence shown here is derived from an EMBL/GenBank/DDBJ whole genome shotgun (WGS) entry which is preliminary data.</text>
</comment>
<dbReference type="EMBL" id="JBHSQV010000181">
    <property type="protein sequence ID" value="MFC5988469.1"/>
    <property type="molecule type" value="Genomic_DNA"/>
</dbReference>
<gene>
    <name evidence="2" type="ORF">ACFPXP_18860</name>
</gene>
<sequence length="298" mass="34272">MDIKETIRNRRHERMKQLVKMKQKKDGPIRPDSFDHHANIQDFAAPHSTISTASFHDRNEDNSKQNDPEWVWKQRQKQNWQKYMNEKEEHGGVEPPVLKYLKLKLMICIVLFAAIWGMFQLDEPWAVKGQAWIETAVTESIDFEKVEVWYMDTFGGSPSFIPIWSDKDKESTLVQSNELNKLYVPAEGKLIQSFSEQHKGVRIQMTDEQNQIAALDTGRVIFSGNYRTLGLTVIIQHANGMKSVYAQLSETPLAENDWIEGGEPVGKAAAREGEQAELYFAIMKDDEYVNPTDVIPLD</sequence>
<organism evidence="2 3">
    <name type="scientific">Marinicrinis lubricantis</name>
    <dbReference type="NCBI Taxonomy" id="2086470"/>
    <lineage>
        <taxon>Bacteria</taxon>
        <taxon>Bacillati</taxon>
        <taxon>Bacillota</taxon>
        <taxon>Bacilli</taxon>
        <taxon>Bacillales</taxon>
        <taxon>Paenibacillaceae</taxon>
    </lineage>
</organism>
<feature type="domain" description="M23ase beta-sheet core" evidence="1">
    <location>
        <begin position="197"/>
        <end position="291"/>
    </location>
</feature>
<evidence type="ECO:0000259" key="1">
    <source>
        <dbReference type="Pfam" id="PF01551"/>
    </source>
</evidence>
<dbReference type="InterPro" id="IPR016047">
    <property type="entry name" value="M23ase_b-sheet_dom"/>
</dbReference>
<dbReference type="Proteomes" id="UP001596250">
    <property type="component" value="Unassembled WGS sequence"/>
</dbReference>
<dbReference type="PANTHER" id="PTHR21666">
    <property type="entry name" value="PEPTIDASE-RELATED"/>
    <property type="match status" value="1"/>
</dbReference>
<dbReference type="Pfam" id="PF01551">
    <property type="entry name" value="Peptidase_M23"/>
    <property type="match status" value="1"/>
</dbReference>
<keyword evidence="3" id="KW-1185">Reference proteome</keyword>
<dbReference type="Gene3D" id="2.70.70.10">
    <property type="entry name" value="Glucose Permease (Domain IIA)"/>
    <property type="match status" value="1"/>
</dbReference>